<proteinExistence type="predicted"/>
<dbReference type="EMBL" id="VGLS01000525">
    <property type="protein sequence ID" value="MBM3225259.1"/>
    <property type="molecule type" value="Genomic_DNA"/>
</dbReference>
<organism evidence="3 4">
    <name type="scientific">Tectimicrobiota bacterium</name>
    <dbReference type="NCBI Taxonomy" id="2528274"/>
    <lineage>
        <taxon>Bacteria</taxon>
        <taxon>Pseudomonadati</taxon>
        <taxon>Nitrospinota/Tectimicrobiota group</taxon>
        <taxon>Candidatus Tectimicrobiota</taxon>
    </lineage>
</organism>
<gene>
    <name evidence="3" type="ORF">FJZ47_15855</name>
</gene>
<feature type="non-terminal residue" evidence="3">
    <location>
        <position position="203"/>
    </location>
</feature>
<feature type="region of interest" description="Disordered" evidence="1">
    <location>
        <begin position="150"/>
        <end position="184"/>
    </location>
</feature>
<feature type="compositionally biased region" description="Low complexity" evidence="1">
    <location>
        <begin position="150"/>
        <end position="161"/>
    </location>
</feature>
<comment type="caution">
    <text evidence="3">The sequence shown here is derived from an EMBL/GenBank/DDBJ whole genome shotgun (WGS) entry which is preliminary data.</text>
</comment>
<evidence type="ECO:0000313" key="3">
    <source>
        <dbReference type="EMBL" id="MBM3225259.1"/>
    </source>
</evidence>
<feature type="domain" description="Transposase IS701-like DDE" evidence="2">
    <location>
        <begin position="11"/>
        <end position="161"/>
    </location>
</feature>
<accession>A0A937W1M5</accession>
<dbReference type="Proteomes" id="UP000712673">
    <property type="component" value="Unassembled WGS sequence"/>
</dbReference>
<evidence type="ECO:0000313" key="4">
    <source>
        <dbReference type="Proteomes" id="UP000712673"/>
    </source>
</evidence>
<dbReference type="AlphaFoldDB" id="A0A937W1M5"/>
<name>A0A937W1M5_UNCTE</name>
<evidence type="ECO:0000259" key="2">
    <source>
        <dbReference type="Pfam" id="PF13546"/>
    </source>
</evidence>
<protein>
    <submittedName>
        <fullName evidence="3">Transposase</fullName>
    </submittedName>
</protein>
<dbReference type="InterPro" id="IPR038721">
    <property type="entry name" value="IS701-like_DDE_dom"/>
</dbReference>
<sequence length="203" mass="21831">MMAIVALCQCLQPPVTATTCRQCRRIVWARLVMTGRVTMLGLARWAGPGGSDRTVQRFCSTVLPWAMLFGVCFRQHVYCPGEVSLLVGDAVVGTKAGKTTHGLDRFFVSVSGKPVPGLAFCAMSRVRVQARRALPMRVAQVVRSDAAKAASQAKAAAKQPKAPCPPRRPGRPKGSTHTPKVPVTRTPELGRINAMMAALLALR</sequence>
<dbReference type="Pfam" id="PF13546">
    <property type="entry name" value="DDE_5"/>
    <property type="match status" value="1"/>
</dbReference>
<reference evidence="3" key="1">
    <citation type="submission" date="2019-03" db="EMBL/GenBank/DDBJ databases">
        <title>Lake Tanganyika Metagenome-Assembled Genomes (MAGs).</title>
        <authorList>
            <person name="Tran P."/>
        </authorList>
    </citation>
    <scope>NUCLEOTIDE SEQUENCE</scope>
    <source>
        <strain evidence="3">K_DeepCast_65m_m2_066</strain>
    </source>
</reference>
<evidence type="ECO:0000256" key="1">
    <source>
        <dbReference type="SAM" id="MobiDB-lite"/>
    </source>
</evidence>